<evidence type="ECO:0000313" key="3">
    <source>
        <dbReference type="EMBL" id="CEL56450.1"/>
    </source>
</evidence>
<accession>M5CCX0</accession>
<dbReference type="Proteomes" id="UP000012065">
    <property type="component" value="Unassembled WGS sequence"/>
</dbReference>
<feature type="region of interest" description="Disordered" evidence="1">
    <location>
        <begin position="1"/>
        <end position="50"/>
    </location>
</feature>
<dbReference type="HOGENOM" id="CLU_973803_0_0_1"/>
<dbReference type="Proteomes" id="UP000059188">
    <property type="component" value="Unassembled WGS sequence"/>
</dbReference>
<sequence length="286" mass="31024">MLLYPPEDSTGKNTPQASPPNSQLPALSPNPNPSPSPSPPPMDVDSMPQAATPVLPKYPAALQDNVEPAAYNVEGTKGPVLEPLSWAPGIRIYKPQIPREPLAPFNLQRAPPRSPSPALNHNHMACTIIPPEPETVIDEFLLDGWPNPPCFQSILPVPSEYDPMGTPLPATPLCNSPKPEEVAQAADPEENCRFFANLLHIGDEDSELDIGNGQQDLGNEQEDMDIGAGGDEGLGKKEEIEGGGWGPEDQELEPPIQDIDKDEEDPNKEELVAAFQEHPILRNIYL</sequence>
<reference evidence="2 4" key="2">
    <citation type="journal article" date="2013" name="J. Biotechnol.">
        <title>Establishment and interpretation of the genome sequence of the phytopathogenic fungus Rhizoctonia solani AG1-IB isolate 7/3/14.</title>
        <authorList>
            <person name="Wibberg D.W."/>
            <person name="Jelonek L.J."/>
            <person name="Rupp O.R."/>
            <person name="Hennig M.H."/>
            <person name="Eikmeyer F.E."/>
            <person name="Goesmann A.G."/>
            <person name="Hartmann A.H."/>
            <person name="Borriss R.B."/>
            <person name="Grosch R.G."/>
            <person name="Puehler A.P."/>
            <person name="Schlueter A.S."/>
        </authorList>
    </citation>
    <scope>NUCLEOTIDE SEQUENCE [LARGE SCALE GENOMIC DNA]</scope>
    <source>
        <strain evidence="4">AG1-IB / isolate 7/3/14</strain>
        <strain evidence="2">Isolate 7/3/14</strain>
    </source>
</reference>
<feature type="region of interest" description="Disordered" evidence="1">
    <location>
        <begin position="211"/>
        <end position="262"/>
    </location>
</feature>
<dbReference type="AlphaFoldDB" id="M5CCX0"/>
<protein>
    <submittedName>
        <fullName evidence="2">Uncharacterized protein</fullName>
    </submittedName>
</protein>
<feature type="compositionally biased region" description="Pro residues" evidence="1">
    <location>
        <begin position="28"/>
        <end position="42"/>
    </location>
</feature>
<gene>
    <name evidence="2" type="ORF">BN14_11134</name>
    <name evidence="3" type="ORF">RSOLAG1IB_11922</name>
</gene>
<dbReference type="EMBL" id="CAOJ01016625">
    <property type="protein sequence ID" value="CCO36985.1"/>
    <property type="molecule type" value="Genomic_DNA"/>
</dbReference>
<evidence type="ECO:0000313" key="2">
    <source>
        <dbReference type="EMBL" id="CCO36985.1"/>
    </source>
</evidence>
<evidence type="ECO:0000313" key="5">
    <source>
        <dbReference type="Proteomes" id="UP000059188"/>
    </source>
</evidence>
<name>M5CCX0_THACB</name>
<proteinExistence type="predicted"/>
<organism evidence="2 4">
    <name type="scientific">Thanatephorus cucumeris (strain AG1-IB / isolate 7/3/14)</name>
    <name type="common">Lettuce bottom rot fungus</name>
    <name type="synonym">Rhizoctonia solani</name>
    <dbReference type="NCBI Taxonomy" id="1108050"/>
    <lineage>
        <taxon>Eukaryota</taxon>
        <taxon>Fungi</taxon>
        <taxon>Dikarya</taxon>
        <taxon>Basidiomycota</taxon>
        <taxon>Agaricomycotina</taxon>
        <taxon>Agaricomycetes</taxon>
        <taxon>Cantharellales</taxon>
        <taxon>Ceratobasidiaceae</taxon>
        <taxon>Rhizoctonia</taxon>
        <taxon>Rhizoctonia solani AG-1</taxon>
    </lineage>
</organism>
<evidence type="ECO:0000256" key="1">
    <source>
        <dbReference type="SAM" id="MobiDB-lite"/>
    </source>
</evidence>
<dbReference type="OrthoDB" id="3308542at2759"/>
<keyword evidence="5" id="KW-1185">Reference proteome</keyword>
<reference evidence="3 5" key="3">
    <citation type="submission" date="2014-11" db="EMBL/GenBank/DDBJ databases">
        <authorList>
            <person name="Wibberg Daniel"/>
        </authorList>
    </citation>
    <scope>NUCLEOTIDE SEQUENCE [LARGE SCALE GENOMIC DNA]</scope>
    <source>
        <strain evidence="3">Rhizoctonia solani AG1-IB 7/3/14</strain>
    </source>
</reference>
<dbReference type="EMBL" id="LN679320">
    <property type="protein sequence ID" value="CEL56450.1"/>
    <property type="molecule type" value="Genomic_DNA"/>
</dbReference>
<reference evidence="2" key="1">
    <citation type="submission" date="2012-10" db="EMBL/GenBank/DDBJ databases">
        <authorList>
            <person name="Jelonek L."/>
        </authorList>
    </citation>
    <scope>NUCLEOTIDE SEQUENCE</scope>
    <source>
        <strain evidence="2">Isolate 7/3/14</strain>
    </source>
</reference>
<evidence type="ECO:0000313" key="4">
    <source>
        <dbReference type="Proteomes" id="UP000012065"/>
    </source>
</evidence>